<evidence type="ECO:0000313" key="8">
    <source>
        <dbReference type="Proteomes" id="UP001396898"/>
    </source>
</evidence>
<evidence type="ECO:0000256" key="2">
    <source>
        <dbReference type="ARBA" id="ARBA00022771"/>
    </source>
</evidence>
<organism evidence="7 8">
    <name type="scientific">Apiospora marii</name>
    <dbReference type="NCBI Taxonomy" id="335849"/>
    <lineage>
        <taxon>Eukaryota</taxon>
        <taxon>Fungi</taxon>
        <taxon>Dikarya</taxon>
        <taxon>Ascomycota</taxon>
        <taxon>Pezizomycotina</taxon>
        <taxon>Sordariomycetes</taxon>
        <taxon>Xylariomycetidae</taxon>
        <taxon>Amphisphaeriales</taxon>
        <taxon>Apiosporaceae</taxon>
        <taxon>Apiospora</taxon>
    </lineage>
</organism>
<name>A0ABR1S763_9PEZI</name>
<evidence type="ECO:0000256" key="3">
    <source>
        <dbReference type="ARBA" id="ARBA00022833"/>
    </source>
</evidence>
<dbReference type="PROSITE" id="PS51999">
    <property type="entry name" value="ZF_GRF"/>
    <property type="match status" value="1"/>
</dbReference>
<feature type="domain" description="GRF-type" evidence="6">
    <location>
        <begin position="180"/>
        <end position="217"/>
    </location>
</feature>
<keyword evidence="2 4" id="KW-0863">Zinc-finger</keyword>
<evidence type="ECO:0000256" key="4">
    <source>
        <dbReference type="PROSITE-ProRule" id="PRU01343"/>
    </source>
</evidence>
<feature type="compositionally biased region" description="Basic and acidic residues" evidence="5">
    <location>
        <begin position="60"/>
        <end position="70"/>
    </location>
</feature>
<dbReference type="Pfam" id="PF06839">
    <property type="entry name" value="Zn_ribbon_GRF"/>
    <property type="match status" value="1"/>
</dbReference>
<keyword evidence="8" id="KW-1185">Reference proteome</keyword>
<feature type="compositionally biased region" description="Pro residues" evidence="5">
    <location>
        <begin position="94"/>
        <end position="106"/>
    </location>
</feature>
<keyword evidence="1" id="KW-0479">Metal-binding</keyword>
<dbReference type="InterPro" id="IPR010666">
    <property type="entry name" value="Znf_GRF"/>
</dbReference>
<comment type="caution">
    <text evidence="7">The sequence shown here is derived from an EMBL/GenBank/DDBJ whole genome shotgun (WGS) entry which is preliminary data.</text>
</comment>
<feature type="region of interest" description="Disordered" evidence="5">
    <location>
        <begin position="1"/>
        <end position="110"/>
    </location>
</feature>
<protein>
    <recommendedName>
        <fullName evidence="6">GRF-type domain-containing protein</fullName>
    </recommendedName>
</protein>
<reference evidence="7 8" key="1">
    <citation type="submission" date="2023-01" db="EMBL/GenBank/DDBJ databases">
        <title>Analysis of 21 Apiospora genomes using comparative genomics revels a genus with tremendous synthesis potential of carbohydrate active enzymes and secondary metabolites.</title>
        <authorList>
            <person name="Sorensen T."/>
        </authorList>
    </citation>
    <scope>NUCLEOTIDE SEQUENCE [LARGE SCALE GENOMIC DNA]</scope>
    <source>
        <strain evidence="7 8">CBS 20057</strain>
    </source>
</reference>
<evidence type="ECO:0000259" key="6">
    <source>
        <dbReference type="PROSITE" id="PS51999"/>
    </source>
</evidence>
<dbReference type="EMBL" id="JAQQWI010000007">
    <property type="protein sequence ID" value="KAK8027697.1"/>
    <property type="molecule type" value="Genomic_DNA"/>
</dbReference>
<feature type="compositionally biased region" description="Basic and acidic residues" evidence="5">
    <location>
        <begin position="28"/>
        <end position="43"/>
    </location>
</feature>
<evidence type="ECO:0000256" key="5">
    <source>
        <dbReference type="SAM" id="MobiDB-lite"/>
    </source>
</evidence>
<evidence type="ECO:0000256" key="1">
    <source>
        <dbReference type="ARBA" id="ARBA00022723"/>
    </source>
</evidence>
<gene>
    <name evidence="7" type="ORF">PG991_004753</name>
</gene>
<evidence type="ECO:0000313" key="7">
    <source>
        <dbReference type="EMBL" id="KAK8027697.1"/>
    </source>
</evidence>
<sequence>MDAEQSSGRKRKLTVDDEEEGDNAKTQCFERPEEKRACRVIKDEPDDEEDGMKLLSLPARPRDQSPVKKEEDDDDSSSESSSSGASRGSLLTPPSSPHHPSPPSPSRPRYWHPAFPNRAVRCGRCGQTDTVDRVRVLPCNRFNAGRLRFTCIECGPWNNRFGSFICWADTGGIYENNMTCDCGLPVRADLTTQATPGRLFFNCAMGQCRFFEWTDEVLADRADLEHRVHIWVSDIEGGLPALIATCA</sequence>
<keyword evidence="3" id="KW-0862">Zinc</keyword>
<dbReference type="Proteomes" id="UP001396898">
    <property type="component" value="Unassembled WGS sequence"/>
</dbReference>
<proteinExistence type="predicted"/>
<accession>A0ABR1S763</accession>